<dbReference type="AlphaFoldDB" id="A0AAW0BDR7"/>
<evidence type="ECO:0000313" key="2">
    <source>
        <dbReference type="EMBL" id="KAK7024128.1"/>
    </source>
</evidence>
<name>A0AAW0BDR7_9AGAR</name>
<feature type="compositionally biased region" description="Low complexity" evidence="1">
    <location>
        <begin position="70"/>
        <end position="85"/>
    </location>
</feature>
<feature type="compositionally biased region" description="Polar residues" evidence="1">
    <location>
        <begin position="105"/>
        <end position="121"/>
    </location>
</feature>
<keyword evidence="3" id="KW-1185">Reference proteome</keyword>
<feature type="region of interest" description="Disordered" evidence="1">
    <location>
        <begin position="69"/>
        <end position="121"/>
    </location>
</feature>
<comment type="caution">
    <text evidence="2">The sequence shown here is derived from an EMBL/GenBank/DDBJ whole genome shotgun (WGS) entry which is preliminary data.</text>
</comment>
<gene>
    <name evidence="2" type="ORF">R3P38DRAFT_3536194</name>
</gene>
<sequence length="445" mass="49511">MSFLETYAHPRRRFLQSELEQLSRAELVALVQQEPARWPKDLKGTFLKWKTNIPDMIWALVNCEYTTDWPSPSSPSSSRGTPEPSLASGNASSPANNMADIGTSLPDTSLRTANNTRNVDLNSDPLARAALTTGNESASALDASAAVVKHGLSVPSENRSVVLLITDTRNIFNVEKYSQRITVPVVSDDAQQPQEWRANANDIIAALQLSNSAFEGSARIGTPYEEDPHYLTFLGTARDGVFQPNDSESDVYIPIREKLELTLAKLIQKESDDTDLTPPIREPWVELQDRIKHSSRVAALSSATTRVRRTVHPLTAAEENWLTARAQEMEGYTTFLQNHNRRLDNLEFCGTVFGKVLRSKLAHKYRSFGSSIRKQDIETVLRMKATGLNQAINMSRILNTYYDGPVKFEAVVQAVENPGDSQIAGSEGLVKFLIQWEKDHLRGSA</sequence>
<evidence type="ECO:0000313" key="3">
    <source>
        <dbReference type="Proteomes" id="UP001362999"/>
    </source>
</evidence>
<dbReference type="Proteomes" id="UP001362999">
    <property type="component" value="Unassembled WGS sequence"/>
</dbReference>
<dbReference type="EMBL" id="JAWWNJ010000035">
    <property type="protein sequence ID" value="KAK7024128.1"/>
    <property type="molecule type" value="Genomic_DNA"/>
</dbReference>
<feature type="compositionally biased region" description="Polar residues" evidence="1">
    <location>
        <begin position="87"/>
        <end position="96"/>
    </location>
</feature>
<accession>A0AAW0BDR7</accession>
<protein>
    <submittedName>
        <fullName evidence="2">Uncharacterized protein</fullName>
    </submittedName>
</protein>
<proteinExistence type="predicted"/>
<reference evidence="2 3" key="1">
    <citation type="journal article" date="2024" name="J Genomics">
        <title>Draft genome sequencing and assembly of Favolaschia claudopus CIRM-BRFM 2984 isolated from oak limbs.</title>
        <authorList>
            <person name="Navarro D."/>
            <person name="Drula E."/>
            <person name="Chaduli D."/>
            <person name="Cazenave R."/>
            <person name="Ahrendt S."/>
            <person name="Wang J."/>
            <person name="Lipzen A."/>
            <person name="Daum C."/>
            <person name="Barry K."/>
            <person name="Grigoriev I.V."/>
            <person name="Favel A."/>
            <person name="Rosso M.N."/>
            <person name="Martin F."/>
        </authorList>
    </citation>
    <scope>NUCLEOTIDE SEQUENCE [LARGE SCALE GENOMIC DNA]</scope>
    <source>
        <strain evidence="2 3">CIRM-BRFM 2984</strain>
    </source>
</reference>
<evidence type="ECO:0000256" key="1">
    <source>
        <dbReference type="SAM" id="MobiDB-lite"/>
    </source>
</evidence>
<organism evidence="2 3">
    <name type="scientific">Favolaschia claudopus</name>
    <dbReference type="NCBI Taxonomy" id="2862362"/>
    <lineage>
        <taxon>Eukaryota</taxon>
        <taxon>Fungi</taxon>
        <taxon>Dikarya</taxon>
        <taxon>Basidiomycota</taxon>
        <taxon>Agaricomycotina</taxon>
        <taxon>Agaricomycetes</taxon>
        <taxon>Agaricomycetidae</taxon>
        <taxon>Agaricales</taxon>
        <taxon>Marasmiineae</taxon>
        <taxon>Mycenaceae</taxon>
        <taxon>Favolaschia</taxon>
    </lineage>
</organism>